<dbReference type="Proteomes" id="UP000673375">
    <property type="component" value="Unassembled WGS sequence"/>
</dbReference>
<evidence type="ECO:0000313" key="1">
    <source>
        <dbReference type="EMBL" id="MBP1047117.1"/>
    </source>
</evidence>
<dbReference type="RefSeq" id="WP_209557898.1">
    <property type="nucleotide sequence ID" value="NZ_JAEDXU010000006.1"/>
</dbReference>
<reference evidence="1 2" key="1">
    <citation type="submission" date="2020-12" db="EMBL/GenBank/DDBJ databases">
        <title>Vagococcus allomyrinae sp. nov. and Enterococcus lavae sp. nov., isolated from the larvae of Allomyrina dichotoma.</title>
        <authorList>
            <person name="Lee S.D."/>
        </authorList>
    </citation>
    <scope>NUCLEOTIDE SEQUENCE [LARGE SCALE GENOMIC DNA]</scope>
    <source>
        <strain evidence="1 2">BWM-S5</strain>
    </source>
</reference>
<accession>A0ABS4CKI8</accession>
<gene>
    <name evidence="1" type="ORF">I6N96_12620</name>
</gene>
<keyword evidence="2" id="KW-1185">Reference proteome</keyword>
<organism evidence="1 2">
    <name type="scientific">Enterococcus larvae</name>
    <dbReference type="NCBI Taxonomy" id="2794352"/>
    <lineage>
        <taxon>Bacteria</taxon>
        <taxon>Bacillati</taxon>
        <taxon>Bacillota</taxon>
        <taxon>Bacilli</taxon>
        <taxon>Lactobacillales</taxon>
        <taxon>Enterococcaceae</taxon>
        <taxon>Enterococcus</taxon>
    </lineage>
</organism>
<name>A0ABS4CKI8_9ENTE</name>
<evidence type="ECO:0000313" key="2">
    <source>
        <dbReference type="Proteomes" id="UP000673375"/>
    </source>
</evidence>
<protein>
    <submittedName>
        <fullName evidence="1">Uncharacterized protein</fullName>
    </submittedName>
</protein>
<sequence length="108" mass="13501">MELILKEMEEVRYWWSQFEEELMKEIDHKIKKFNINQERNKVELDEMKEIIRYEAEREGIEATVMFIEQYFFTGMNMKILRNLFLKRYEEWNIVVNQKINLMLQLQEA</sequence>
<proteinExistence type="predicted"/>
<dbReference type="EMBL" id="JAEDXU010000006">
    <property type="protein sequence ID" value="MBP1047117.1"/>
    <property type="molecule type" value="Genomic_DNA"/>
</dbReference>
<comment type="caution">
    <text evidence="1">The sequence shown here is derived from an EMBL/GenBank/DDBJ whole genome shotgun (WGS) entry which is preliminary data.</text>
</comment>